<dbReference type="EMBL" id="JABANP010000038">
    <property type="protein sequence ID" value="KAF4694004.1"/>
    <property type="molecule type" value="Genomic_DNA"/>
</dbReference>
<reference evidence="2 3" key="1">
    <citation type="submission" date="2020-04" db="EMBL/GenBank/DDBJ databases">
        <title>Perkinsus olseni comparative genomics.</title>
        <authorList>
            <person name="Bogema D.R."/>
        </authorList>
    </citation>
    <scope>NUCLEOTIDE SEQUENCE [LARGE SCALE GENOMIC DNA]</scope>
    <source>
        <strain evidence="2">00978-12</strain>
    </source>
</reference>
<dbReference type="PANTHER" id="PTHR21228:SF40">
    <property type="entry name" value="LD45607P"/>
    <property type="match status" value="1"/>
</dbReference>
<comment type="caution">
    <text evidence="2">The sequence shown here is derived from an EMBL/GenBank/DDBJ whole genome shotgun (WGS) entry which is preliminary data.</text>
</comment>
<dbReference type="PANTHER" id="PTHR21228">
    <property type="entry name" value="FAST LEU-RICH DOMAIN-CONTAINING"/>
    <property type="match status" value="1"/>
</dbReference>
<dbReference type="Proteomes" id="UP000541610">
    <property type="component" value="Unassembled WGS sequence"/>
</dbReference>
<dbReference type="InterPro" id="IPR013584">
    <property type="entry name" value="RAP"/>
</dbReference>
<dbReference type="OrthoDB" id="2019031at2759"/>
<name>A0A7J6PCU9_PEROL</name>
<dbReference type="PROSITE" id="PS51286">
    <property type="entry name" value="RAP"/>
    <property type="match status" value="1"/>
</dbReference>
<organism evidence="2 3">
    <name type="scientific">Perkinsus olseni</name>
    <name type="common">Perkinsus atlanticus</name>
    <dbReference type="NCBI Taxonomy" id="32597"/>
    <lineage>
        <taxon>Eukaryota</taxon>
        <taxon>Sar</taxon>
        <taxon>Alveolata</taxon>
        <taxon>Perkinsozoa</taxon>
        <taxon>Perkinsea</taxon>
        <taxon>Perkinsida</taxon>
        <taxon>Perkinsidae</taxon>
        <taxon>Perkinsus</taxon>
    </lineage>
</organism>
<dbReference type="GO" id="GO:0044528">
    <property type="term" value="P:regulation of mitochondrial mRNA stability"/>
    <property type="evidence" value="ECO:0007669"/>
    <property type="project" value="TreeGrafter"/>
</dbReference>
<sequence length="2344" mass="253939">MRPSRRLSAVARQKLRRQSDLRSRIVDADKHEFEEVCRELLSSGSALPADLLCAAGRAVASTKLSVMAETVDALCWASTERLCSAEEEIPSSEVVAALVSLASAGKPHRPSVRRLVEGLKARIPSVTPQMSLQEIHRATTALCKLKEPLGVEVQLLLDHLDRRLDMLSDFALASLARTIASSGWRIEAFAKSMAASWRQRAEGQRGLKSNVHAAVVFAVGKAADEDVITEVLRVANNSLDYSTFTFTELSQILWVYANNGGVIPSESIWKSLLGALSADGVGACATQTIGYAFWAAGVLSHNCHSSGLPLELIRQMAQCVVLGSVRGFQPSSVSYMVWAVSLAASQDCLWVGDFCKHLLADNSSRETIDKFKSLELANTFAAVCSLGLKDSLPEFVAAARQYFAAAAKTVPGTAANGRAFTQVAWTMVPEGGPEMEAIVDWFTANSDEVGLRSLCRILWAASKCDGVVEACAGQQSSSVVLLVCAAARRFLDGRRERLEQQDVALLVWALGTLRLSHYELEERCCVLARGMLMDGRIDSRHLAMVLWGITSNSHRSQPAIDLIKDTALAVESGSIAFDVADVGVVLWAMAASDVYDQVVFRHLLSVLCHRLGSAVGSGEEGQPELCHGFVHTPQEAALIAEALEEAQMSGVDAQGEFQTGVCRTLERVLARSPSTGFQVVSEVDLAPELPGLAVDAALVDGRTGSRGLLVEVDGPHHYVSVLGASGVSGRQYNGQSALKHELIHWESFGMHVGRLLSCAVANEVASRQVKDLRRLLSSGSRGNWVQACTAIVDILNTPGSLVRVPKDPRQLSLLTALSESMAQRLEEGDSTDVSVLSPKRIGETMRAIGVAGRSPPTAVARLRDLLRPHLLATIPDMGPLQLRHVAWAINKLSLPWHAEINMAINTMLDRVGLASVGSDELATFVWAVSRMGGCNGRFASAVAVDWAGRVGRPGVSAEAHALVLSSLGATARNQSEVVRLFDVCSSELDLDNFKTSELASVLWAFGHVTASTLDPRIWKICIAKFDQSTIRQCPLHSIGNAFWAAGSVAQSSKSDSHLPLAFVRHLAELIVSSGLDGFTSGAISSIAWAVGLASDGGPWVERTFRHLLSSDQCPIDGSCLAEGWKPLEIATVLSSLTEAKLLDAFPAFTSAATEVVVDDIGTWRPTAQNILAVSQISNALWSTGQGTMLPIVDWAIANADALTPQSESRILWATARMFESSALREPPASVVAFVSGLANRYRSRDGHQYQQQDVALLVWALGTLRLSHYELEERCCVLARGMLMDGRIDSRHLAMVLWGITSSSHRSQPAIDLIRTVVDRVESSTFRPRKADVTIVIWSMAVFDFYSQKALRNLLEALARAGPVSSAAPRTEQGASLIRLHRSLLWARVCHGFEPTASEEAQLMQIARRQRAPGGGLVSSSTLQWEIRSELQRLIGAGKLAVLQYNGNTELSRRILSKAGYKVFSISTVDWNNTQRHRRVFLIATVSSSPYRLRVEEELFHQQPPPVPAFDRSLLQLDLMASTSSAAVRRCALSRSARPFATAAATVATRPCSSTTSDPFQLRKVLLDASRHKKKSDVLSICQQAALPPSATGPTPPTTHRLQLLATSLHRLVKHFHNTQPDLVDALCDELSEALQSTSITINEVADTLWSIGMAGGATPSRARLLATLRPSITPLLDSASSSQLSNVACAIAKLDLDWHEEVRQVMLHCRTRLGVGSTAGGVVSNICWAAARTGVRDEAFLREAAATWLSRSIATVPASATAMIFWSLGKLAPDAAYVTELFSKAREHPGLLANFGIRECASVLSGYAYVATQPPHDEIFKVAMASLRAAQGGRISTQTIASCCWASATLTKQHGELVKASAACLVGSLMGLVLEARQGGFTPQEVSNILWSAALLLSRDEVIASAEYLLPHTPEQILGYTAQDLAVCMAALAQTGGLEALGNSFVNSALQRVREDIHDWPADATHIHAVGQLAWSIAGRPFRGVQPLLRWAAERGANTEAFVKLLWSAASTPEAQQGSLWDSADLLKFLDAFAKSPDTVCHFNQQELALVAWSLATLRFSHQVLEEQCCREARELLLGPGISSAHLSMLLWGLASNSHSSSDADGLIQEVVAQVRSRRYRFVAADSFHVAWSLAALDVFDRRVLEVLLSAAATAELDSVALQKINQVSLWSSSHGFDPSPLVAGLFRRAAESARSEATVVDSAFQDQVTECMRRAMGNNDDYRVVSEVDLSHLGCPGVIVDLAVVRHEVTDGPPHHQQRLVLIIEADGPSHYVRSIGKESGSSHTLCGKAVMRRNSLRRLGYPVEEISFTHWKRLDRNSRQEYVESIVKARLLPQEKFLQSM</sequence>
<dbReference type="GO" id="GO:0005759">
    <property type="term" value="C:mitochondrial matrix"/>
    <property type="evidence" value="ECO:0007669"/>
    <property type="project" value="TreeGrafter"/>
</dbReference>
<dbReference type="SMART" id="SM00952">
    <property type="entry name" value="RAP"/>
    <property type="match status" value="2"/>
</dbReference>
<gene>
    <name evidence="2" type="ORF">FOZ60_009443</name>
</gene>
<evidence type="ECO:0000313" key="2">
    <source>
        <dbReference type="EMBL" id="KAF4694004.1"/>
    </source>
</evidence>
<dbReference type="GO" id="GO:0003723">
    <property type="term" value="F:RNA binding"/>
    <property type="evidence" value="ECO:0007669"/>
    <property type="project" value="TreeGrafter"/>
</dbReference>
<dbReference type="GO" id="GO:0035770">
    <property type="term" value="C:ribonucleoprotein granule"/>
    <property type="evidence" value="ECO:0007669"/>
    <property type="project" value="TreeGrafter"/>
</dbReference>
<dbReference type="Pfam" id="PF08373">
    <property type="entry name" value="RAP"/>
    <property type="match status" value="2"/>
</dbReference>
<feature type="domain" description="RAP" evidence="1">
    <location>
        <begin position="2264"/>
        <end position="2328"/>
    </location>
</feature>
<accession>A0A7J6PCU9</accession>
<dbReference type="GO" id="GO:0000963">
    <property type="term" value="P:mitochondrial RNA processing"/>
    <property type="evidence" value="ECO:0007669"/>
    <property type="project" value="TreeGrafter"/>
</dbReference>
<evidence type="ECO:0000313" key="3">
    <source>
        <dbReference type="Proteomes" id="UP000541610"/>
    </source>
</evidence>
<proteinExistence type="predicted"/>
<protein>
    <recommendedName>
        <fullName evidence="1">RAP domain-containing protein</fullName>
    </recommendedName>
</protein>
<dbReference type="InterPro" id="IPR050870">
    <property type="entry name" value="FAST_kinase"/>
</dbReference>
<evidence type="ECO:0000259" key="1">
    <source>
        <dbReference type="PROSITE" id="PS51286"/>
    </source>
</evidence>